<reference evidence="1 2" key="1">
    <citation type="submission" date="2020-03" db="EMBL/GenBank/DDBJ databases">
        <title>Sequencing the genomes of 1000 actinobacteria strains.</title>
        <authorList>
            <person name="Klenk H.-P."/>
        </authorList>
    </citation>
    <scope>NUCLEOTIDE SEQUENCE [LARGE SCALE GENOMIC DNA]</scope>
    <source>
        <strain evidence="1 2">DSM 45668</strain>
    </source>
</reference>
<evidence type="ECO:0000313" key="2">
    <source>
        <dbReference type="Proteomes" id="UP000754495"/>
    </source>
</evidence>
<name>A0ABX0SZR2_9PSEU</name>
<keyword evidence="2" id="KW-1185">Reference proteome</keyword>
<evidence type="ECO:0000313" key="1">
    <source>
        <dbReference type="EMBL" id="NIH82459.1"/>
    </source>
</evidence>
<dbReference type="EMBL" id="JAANOU010000001">
    <property type="protein sequence ID" value="NIH82459.1"/>
    <property type="molecule type" value="Genomic_DNA"/>
</dbReference>
<accession>A0ABX0SZR2</accession>
<dbReference type="Proteomes" id="UP000754495">
    <property type="component" value="Unassembled WGS sequence"/>
</dbReference>
<gene>
    <name evidence="1" type="ORF">FHX46_004989</name>
</gene>
<comment type="caution">
    <text evidence="1">The sequence shown here is derived from an EMBL/GenBank/DDBJ whole genome shotgun (WGS) entry which is preliminary data.</text>
</comment>
<sequence>MSTKATAEDELKSFDACAVLDHLVEGEGFQPGVRKTARNECHASKTDYGTYSIALDPEQGLAEFGSQASDIVPFTINGREARRGKPGIAGMCEVAIEVGEHARALAAATMTRPGDDAKACPDAQALAARLEPLLPKAR</sequence>
<proteinExistence type="predicted"/>
<organism evidence="1 2">
    <name type="scientific">Amycolatopsis viridis</name>
    <dbReference type="NCBI Taxonomy" id="185678"/>
    <lineage>
        <taxon>Bacteria</taxon>
        <taxon>Bacillati</taxon>
        <taxon>Actinomycetota</taxon>
        <taxon>Actinomycetes</taxon>
        <taxon>Pseudonocardiales</taxon>
        <taxon>Pseudonocardiaceae</taxon>
        <taxon>Amycolatopsis</taxon>
    </lineage>
</organism>
<dbReference type="RefSeq" id="WP_313886240.1">
    <property type="nucleotide sequence ID" value="NZ_JAANOU010000001.1"/>
</dbReference>
<protein>
    <submittedName>
        <fullName evidence="1">Uncharacterized protein</fullName>
    </submittedName>
</protein>